<gene>
    <name evidence="7" type="primary">lytR_1</name>
    <name evidence="8" type="ORF">D5F11_020145</name>
    <name evidence="7" type="ORF">J6TS1_08770</name>
</gene>
<dbReference type="InterPro" id="IPR050922">
    <property type="entry name" value="LytR/CpsA/Psr_CW_biosynth"/>
</dbReference>
<dbReference type="Gene3D" id="3.40.630.190">
    <property type="entry name" value="LCP protein"/>
    <property type="match status" value="1"/>
</dbReference>
<name>A0A429X3K7_SIMTE</name>
<keyword evidence="3" id="KW-0735">Signal-anchor</keyword>
<dbReference type="InterPro" id="IPR004474">
    <property type="entry name" value="LytR_CpsA_psr"/>
</dbReference>
<keyword evidence="2 5" id="KW-0812">Transmembrane</keyword>
<feature type="domain" description="Cell envelope-related transcriptional attenuator" evidence="6">
    <location>
        <begin position="74"/>
        <end position="222"/>
    </location>
</feature>
<dbReference type="RefSeq" id="WP_120119252.1">
    <property type="nucleotide sequence ID" value="NZ_BORJ01000001.1"/>
</dbReference>
<keyword evidence="4 5" id="KW-1133">Transmembrane helix</keyword>
<comment type="similarity">
    <text evidence="1">Belongs to the LytR/CpsA/Psr (LCP) family.</text>
</comment>
<accession>A0A429X3K7</accession>
<dbReference type="NCBIfam" id="TIGR00350">
    <property type="entry name" value="lytR_cpsA_psr"/>
    <property type="match status" value="1"/>
</dbReference>
<organism evidence="8 9">
    <name type="scientific">Siminovitchia terrae</name>
    <name type="common">Bacillus terrae</name>
    <dbReference type="NCBI Taxonomy" id="1914933"/>
    <lineage>
        <taxon>Bacteria</taxon>
        <taxon>Bacillati</taxon>
        <taxon>Bacillota</taxon>
        <taxon>Bacilli</taxon>
        <taxon>Bacillales</taxon>
        <taxon>Bacillaceae</taxon>
        <taxon>Siminovitchia</taxon>
    </lineage>
</organism>
<proteinExistence type="inferred from homology"/>
<dbReference type="Pfam" id="PF03816">
    <property type="entry name" value="LytR_cpsA_psr"/>
    <property type="match status" value="1"/>
</dbReference>
<protein>
    <submittedName>
        <fullName evidence="8">LytR family transcriptional regulator</fullName>
    </submittedName>
    <submittedName>
        <fullName evidence="7">Transcriptional regulator LytR</fullName>
    </submittedName>
</protein>
<evidence type="ECO:0000256" key="2">
    <source>
        <dbReference type="ARBA" id="ARBA00022692"/>
    </source>
</evidence>
<evidence type="ECO:0000313" key="9">
    <source>
        <dbReference type="Proteomes" id="UP000287296"/>
    </source>
</evidence>
<evidence type="ECO:0000313" key="7">
    <source>
        <dbReference type="EMBL" id="GIN95007.1"/>
    </source>
</evidence>
<dbReference type="Proteomes" id="UP000287296">
    <property type="component" value="Unassembled WGS sequence"/>
</dbReference>
<feature type="transmembrane region" description="Helical" evidence="5">
    <location>
        <begin position="5"/>
        <end position="24"/>
    </location>
</feature>
<evidence type="ECO:0000256" key="1">
    <source>
        <dbReference type="ARBA" id="ARBA00006068"/>
    </source>
</evidence>
<keyword evidence="10" id="KW-1185">Reference proteome</keyword>
<dbReference type="AlphaFoldDB" id="A0A429X3K7"/>
<dbReference type="GO" id="GO:0071555">
    <property type="term" value="P:cell wall organization"/>
    <property type="evidence" value="ECO:0007669"/>
    <property type="project" value="UniProtKB-KW"/>
</dbReference>
<sequence length="310" mass="35661">MKKILYTSIAVSVMLLLITVGYFYNQYKLVEKTVGEMQISFDKDNNSIREKVKKSESVLFLLLGIGDRPGDPGRADSIMCISVNQTDKSILMFNIPRDTRTEIIGKGIQDKINHSYAYGRTEMTKNTVEHFLGQSIDYVVQINMQGMRQLVDTFDGIEVENAFAFSQGDELGQQTYHFDKGLIQLDGERALHYSRMRKKDPRGDLGRNERQRQVLQALVQKATAFSSVLKIKEVVGVLGENIKTNISFEEMKFFYSQFAKEWKNYDIETMEIKGNDKTIDGIYYYTVSDEERENIADRLEEHLNSGFVKK</sequence>
<dbReference type="EMBL" id="QYTW02000026">
    <property type="protein sequence ID" value="RST57940.1"/>
    <property type="molecule type" value="Genomic_DNA"/>
</dbReference>
<dbReference type="EMBL" id="BORJ01000001">
    <property type="protein sequence ID" value="GIN95007.1"/>
    <property type="molecule type" value="Genomic_DNA"/>
</dbReference>
<reference evidence="7 10" key="2">
    <citation type="submission" date="2021-03" db="EMBL/GenBank/DDBJ databases">
        <title>Antimicrobial resistance genes in bacteria isolated from Japanese honey, and their potential for conferring macrolide and lincosamide resistance in the American foulbrood pathogen Paenibacillus larvae.</title>
        <authorList>
            <person name="Okamoto M."/>
            <person name="Kumagai M."/>
            <person name="Kanamori H."/>
            <person name="Takamatsu D."/>
        </authorList>
    </citation>
    <scope>NUCLEOTIDE SEQUENCE [LARGE SCALE GENOMIC DNA]</scope>
    <source>
        <strain evidence="7 10">J6TS1</strain>
    </source>
</reference>
<evidence type="ECO:0000256" key="4">
    <source>
        <dbReference type="ARBA" id="ARBA00022989"/>
    </source>
</evidence>
<evidence type="ECO:0000313" key="10">
    <source>
        <dbReference type="Proteomes" id="UP000680670"/>
    </source>
</evidence>
<dbReference type="PANTHER" id="PTHR33392:SF6">
    <property type="entry name" value="POLYISOPRENYL-TEICHOIC ACID--PEPTIDOGLYCAN TEICHOIC ACID TRANSFERASE TAGU"/>
    <property type="match status" value="1"/>
</dbReference>
<evidence type="ECO:0000259" key="6">
    <source>
        <dbReference type="Pfam" id="PF03816"/>
    </source>
</evidence>
<dbReference type="Proteomes" id="UP000680670">
    <property type="component" value="Unassembled WGS sequence"/>
</dbReference>
<keyword evidence="5" id="KW-0472">Membrane</keyword>
<evidence type="ECO:0000256" key="3">
    <source>
        <dbReference type="ARBA" id="ARBA00022968"/>
    </source>
</evidence>
<evidence type="ECO:0000313" key="8">
    <source>
        <dbReference type="EMBL" id="RST57940.1"/>
    </source>
</evidence>
<comment type="caution">
    <text evidence="8">The sequence shown here is derived from an EMBL/GenBank/DDBJ whole genome shotgun (WGS) entry which is preliminary data.</text>
</comment>
<dbReference type="OrthoDB" id="27330at2"/>
<dbReference type="PANTHER" id="PTHR33392">
    <property type="entry name" value="POLYISOPRENYL-TEICHOIC ACID--PEPTIDOGLYCAN TEICHOIC ACID TRANSFERASE TAGU"/>
    <property type="match status" value="1"/>
</dbReference>
<reference evidence="8 9" key="1">
    <citation type="submission" date="2018-12" db="EMBL/GenBank/DDBJ databases">
        <authorList>
            <person name="Sun L."/>
            <person name="Chen Z."/>
        </authorList>
    </citation>
    <scope>NUCLEOTIDE SEQUENCE [LARGE SCALE GENOMIC DNA]</scope>
    <source>
        <strain evidence="8 9">LMG 29736</strain>
    </source>
</reference>
<evidence type="ECO:0000256" key="5">
    <source>
        <dbReference type="SAM" id="Phobius"/>
    </source>
</evidence>